<keyword evidence="2" id="KW-0325">Glycoprotein</keyword>
<dbReference type="SUPFAM" id="SSF50630">
    <property type="entry name" value="Acid proteases"/>
    <property type="match status" value="1"/>
</dbReference>
<name>A0A1L0B659_9ASCO</name>
<evidence type="ECO:0000259" key="4">
    <source>
        <dbReference type="PROSITE" id="PS51767"/>
    </source>
</evidence>
<evidence type="ECO:0000313" key="6">
    <source>
        <dbReference type="Proteomes" id="UP000183365"/>
    </source>
</evidence>
<gene>
    <name evidence="5" type="ORF">HGUI_03508</name>
</gene>
<dbReference type="Gene3D" id="2.40.70.10">
    <property type="entry name" value="Acid Proteases"/>
    <property type="match status" value="2"/>
</dbReference>
<evidence type="ECO:0000256" key="2">
    <source>
        <dbReference type="ARBA" id="ARBA00023180"/>
    </source>
</evidence>
<keyword evidence="1" id="KW-0732">Signal</keyword>
<reference evidence="6" key="1">
    <citation type="submission" date="2016-11" db="EMBL/GenBank/DDBJ databases">
        <authorList>
            <person name="Guldener U."/>
        </authorList>
    </citation>
    <scope>NUCLEOTIDE SEQUENCE [LARGE SCALE GENOMIC DNA]</scope>
</reference>
<organism evidence="5 6">
    <name type="scientific">Hanseniaspora guilliermondii</name>
    <dbReference type="NCBI Taxonomy" id="56406"/>
    <lineage>
        <taxon>Eukaryota</taxon>
        <taxon>Fungi</taxon>
        <taxon>Dikarya</taxon>
        <taxon>Ascomycota</taxon>
        <taxon>Saccharomycotina</taxon>
        <taxon>Saccharomycetes</taxon>
        <taxon>Saccharomycodales</taxon>
        <taxon>Saccharomycodaceae</taxon>
        <taxon>Hanseniaspora</taxon>
    </lineage>
</organism>
<dbReference type="OrthoDB" id="3973423at2759"/>
<protein>
    <recommendedName>
        <fullName evidence="4">Peptidase A1 domain-containing protein</fullName>
    </recommendedName>
</protein>
<feature type="region of interest" description="Disordered" evidence="3">
    <location>
        <begin position="458"/>
        <end position="563"/>
    </location>
</feature>
<dbReference type="AlphaFoldDB" id="A0A1L0B659"/>
<dbReference type="PROSITE" id="PS51767">
    <property type="entry name" value="PEPTIDASE_A1"/>
    <property type="match status" value="1"/>
</dbReference>
<dbReference type="InterPro" id="IPR021109">
    <property type="entry name" value="Peptidase_aspartic_dom_sf"/>
</dbReference>
<dbReference type="InterPro" id="IPR034164">
    <property type="entry name" value="Pepsin-like_dom"/>
</dbReference>
<evidence type="ECO:0000256" key="1">
    <source>
        <dbReference type="ARBA" id="ARBA00022729"/>
    </source>
</evidence>
<keyword evidence="6" id="KW-1185">Reference proteome</keyword>
<sequence>MYLQEKNKKANLKKALTYLSLLSLTSAKTLSLPLQIVQGTANISAITSPVEKRNYELPDNIYQAFSLISYELGGESVSSIVDTGSSILWVGNSTSADNDMKYLCENTACVDVSSMSPDATDMDYSYPITYAQGVTVTPEFYESTLAIAGVDITDFNFGIVDTYPEFNRSVFGLRNMVGYDSKASLISSLKSQGYISSESFSMSYDGPITLKGGTNPVLAEGEIVFGGYNSDVSTSQMETFAIDDNSQFNALKSVSLKSSSSSSSSVATVSVSGETVLDSGTTTALILPGLSSIINSIDATDGIWTCANYEDYVVQLDFGSNVLEIPLNNMAGKYGDDCYMFFSDGDVGVNIIGQFVMTNIISYWDYDSNVVGIKPLNEYASWVNSASTSSSSSTKTTSSTQSSSSVKPTSSTKVVTSSKATSSSSAASSSKVALSSSAATSSESSSSSVVTSSKVAPTSSVVTSSKVTPSSSAVTSSEETSSSSIAVSSETSSSSVATSTKASSSSTTVISSDTSSNSVVTSTKATSSSSTVTSSETSSSSVVTSTKATPSSSAATSTEEMTSTATPIIAPIYSNSTLSTSKEFLTSASSSIVLTLPSTSSAVATDFSSKTTSEATSTSSKSNVPAASTSATASSSSPIGEISFLPNTIIDGLAKFAFMIDSKSFDTIIVIAKAAEGFVLDLNNIFAGTSNDRITPSDNFSNDKEAYMIYNNFDRDTFQFSLHENAQRTGITSASQQFDIYVPVNSLKRDTAYMKISILASTDANGSSILSTSVVTALETPSSADVTTSSNSTISASGSVLSSTIATSTNDLSVSTISTTSGSLATGKMLTASLEVVASSATAGLGAVSVSTDYQSSNITTVITKTSCSNDKCSKIVSTALESIATTTISGVVTEYTTYCPLTNTVKATTIEAVQSTSSVPQVETVSSTQANSTVSVSSLYEGGAIQNVGSLAVLGLLGFLFV</sequence>
<dbReference type="Pfam" id="PF13928">
    <property type="entry name" value="Flocculin_t3"/>
    <property type="match status" value="1"/>
</dbReference>
<evidence type="ECO:0000256" key="3">
    <source>
        <dbReference type="SAM" id="MobiDB-lite"/>
    </source>
</evidence>
<feature type="region of interest" description="Disordered" evidence="3">
    <location>
        <begin position="386"/>
        <end position="418"/>
    </location>
</feature>
<evidence type="ECO:0000313" key="5">
    <source>
        <dbReference type="EMBL" id="SGZ41308.1"/>
    </source>
</evidence>
<dbReference type="EMBL" id="FQNF01000093">
    <property type="protein sequence ID" value="SGZ41308.1"/>
    <property type="molecule type" value="Genomic_DNA"/>
</dbReference>
<accession>A0A1L0B659</accession>
<proteinExistence type="predicted"/>
<feature type="region of interest" description="Disordered" evidence="3">
    <location>
        <begin position="612"/>
        <end position="637"/>
    </location>
</feature>
<dbReference type="VEuPathDB" id="FungiDB:HGUI_03508"/>
<dbReference type="InterPro" id="IPR025928">
    <property type="entry name" value="Flocculin_t3_rpt"/>
</dbReference>
<dbReference type="CDD" id="cd05471">
    <property type="entry name" value="pepsin_like"/>
    <property type="match status" value="1"/>
</dbReference>
<feature type="domain" description="Peptidase A1" evidence="4">
    <location>
        <begin position="66"/>
        <end position="374"/>
    </location>
</feature>
<dbReference type="Proteomes" id="UP000183365">
    <property type="component" value="Unassembled WGS sequence"/>
</dbReference>
<dbReference type="InterPro" id="IPR033121">
    <property type="entry name" value="PEPTIDASE_A1"/>
</dbReference>